<dbReference type="Proteomes" id="UP000034705">
    <property type="component" value="Unassembled WGS sequence"/>
</dbReference>
<gene>
    <name evidence="1" type="ORF">UX45_C0034G0011</name>
</gene>
<comment type="caution">
    <text evidence="1">The sequence shown here is derived from an EMBL/GenBank/DDBJ whole genome shotgun (WGS) entry which is preliminary data.</text>
</comment>
<reference evidence="1 2" key="1">
    <citation type="journal article" date="2015" name="Nature">
        <title>rRNA introns, odd ribosomes, and small enigmatic genomes across a large radiation of phyla.</title>
        <authorList>
            <person name="Brown C.T."/>
            <person name="Hug L.A."/>
            <person name="Thomas B.C."/>
            <person name="Sharon I."/>
            <person name="Castelle C.J."/>
            <person name="Singh A."/>
            <person name="Wilkins M.J."/>
            <person name="Williams K.H."/>
            <person name="Banfield J.F."/>
        </authorList>
    </citation>
    <scope>NUCLEOTIDE SEQUENCE [LARGE SCALE GENOMIC DNA]</scope>
</reference>
<accession>A0A0G1RLG1</accession>
<proteinExistence type="predicted"/>
<protein>
    <submittedName>
        <fullName evidence="1">Uncharacterized protein</fullName>
    </submittedName>
</protein>
<evidence type="ECO:0000313" key="2">
    <source>
        <dbReference type="Proteomes" id="UP000034705"/>
    </source>
</evidence>
<evidence type="ECO:0000313" key="1">
    <source>
        <dbReference type="EMBL" id="KKU30818.1"/>
    </source>
</evidence>
<sequence>MQKETDSFLEKCNKYLFDDQSELPVHFDVDEQNMIIRLRDAYVHWLAHPEKNDSEMINYITETYDVSQSTAYRDLPRVKILIGNVKSVSREFHRHTANHMIREGYKMAVDAESLLEVKQAEAMIRAGQALVKVNKLDKDESEALPWEDIVPLDLEPSTDVSVIGRKPIANLKEIQAKLRKKYGVQVEDVSYTEVSNGEESE</sequence>
<dbReference type="AlphaFoldDB" id="A0A0G1RLG1"/>
<name>A0A0G1RLG1_9BACT</name>
<dbReference type="EMBL" id="LCMG01000034">
    <property type="protein sequence ID" value="KKU30818.1"/>
    <property type="molecule type" value="Genomic_DNA"/>
</dbReference>
<organism evidence="1 2">
    <name type="scientific">Candidatus Uhrbacteria bacterium GW2011_GWF2_46_218</name>
    <dbReference type="NCBI Taxonomy" id="1619001"/>
    <lineage>
        <taxon>Bacteria</taxon>
        <taxon>Candidatus Uhriibacteriota</taxon>
    </lineage>
</organism>